<keyword evidence="1" id="KW-1133">Transmembrane helix</keyword>
<dbReference type="KEGG" id="meg:DKB62_06460"/>
<keyword evidence="1" id="KW-0472">Membrane</keyword>
<keyword evidence="1" id="KW-0812">Transmembrane</keyword>
<organism evidence="2 3">
    <name type="scientific">Megasphaera stantonii</name>
    <dbReference type="NCBI Taxonomy" id="2144175"/>
    <lineage>
        <taxon>Bacteria</taxon>
        <taxon>Bacillati</taxon>
        <taxon>Bacillota</taxon>
        <taxon>Negativicutes</taxon>
        <taxon>Veillonellales</taxon>
        <taxon>Veillonellaceae</taxon>
        <taxon>Megasphaera</taxon>
    </lineage>
</organism>
<dbReference type="AlphaFoldDB" id="A0A346AZD5"/>
<gene>
    <name evidence="2" type="ORF">DKB62_06460</name>
</gene>
<dbReference type="Proteomes" id="UP000254337">
    <property type="component" value="Chromosome"/>
</dbReference>
<name>A0A346AZD5_9FIRM</name>
<evidence type="ECO:0000313" key="3">
    <source>
        <dbReference type="Proteomes" id="UP000254337"/>
    </source>
</evidence>
<dbReference type="EMBL" id="CP029462">
    <property type="protein sequence ID" value="AXL21228.1"/>
    <property type="molecule type" value="Genomic_DNA"/>
</dbReference>
<feature type="transmembrane region" description="Helical" evidence="1">
    <location>
        <begin position="55"/>
        <end position="78"/>
    </location>
</feature>
<evidence type="ECO:0000256" key="1">
    <source>
        <dbReference type="SAM" id="Phobius"/>
    </source>
</evidence>
<feature type="transmembrane region" description="Helical" evidence="1">
    <location>
        <begin position="31"/>
        <end position="49"/>
    </location>
</feature>
<protein>
    <submittedName>
        <fullName evidence="2">Transcriptional regulator</fullName>
    </submittedName>
</protein>
<sequence>MDLMWIAIGVAALFLLNKLILAPFRKLIVNIAVGLLALYLINSYGYMIGLEAVPITIVTGIIIGILGLPGVVLVTLYYTMF</sequence>
<feature type="transmembrane region" description="Helical" evidence="1">
    <location>
        <begin position="6"/>
        <end position="24"/>
    </location>
</feature>
<evidence type="ECO:0000313" key="2">
    <source>
        <dbReference type="EMBL" id="AXL21228.1"/>
    </source>
</evidence>
<dbReference type="OrthoDB" id="1625353at2"/>
<dbReference type="InterPro" id="IPR010001">
    <property type="entry name" value="BofA"/>
</dbReference>
<keyword evidence="3" id="KW-1185">Reference proteome</keyword>
<reference evidence="2 3" key="1">
    <citation type="submission" date="2018-05" db="EMBL/GenBank/DDBJ databases">
        <title>Complete genome sequence of Megasphaera sp. AJH120T, isolated from the ceca of a chicken.</title>
        <authorList>
            <person name="Maki J."/>
            <person name="Looft T."/>
        </authorList>
    </citation>
    <scope>NUCLEOTIDE SEQUENCE [LARGE SCALE GENOMIC DNA]</scope>
    <source>
        <strain evidence="2 3">AJH120</strain>
    </source>
</reference>
<accession>A0A346AZD5</accession>
<dbReference type="Pfam" id="PF07441">
    <property type="entry name" value="BofA"/>
    <property type="match status" value="1"/>
</dbReference>
<proteinExistence type="predicted"/>